<dbReference type="RefSeq" id="XP_028470871.1">
    <property type="nucleotide sequence ID" value="XM_028610376.1"/>
</dbReference>
<dbReference type="GeneID" id="39578854"/>
<proteinExistence type="predicted"/>
<evidence type="ECO:0008006" key="4">
    <source>
        <dbReference type="Google" id="ProtNLM"/>
    </source>
</evidence>
<dbReference type="OrthoDB" id="5068067at2759"/>
<evidence type="ECO:0000313" key="3">
    <source>
        <dbReference type="Proteomes" id="UP000272025"/>
    </source>
</evidence>
<dbReference type="Proteomes" id="UP000272025">
    <property type="component" value="Unassembled WGS sequence"/>
</dbReference>
<evidence type="ECO:0000313" key="2">
    <source>
        <dbReference type="EMBL" id="ROT43065.1"/>
    </source>
</evidence>
<evidence type="ECO:0000256" key="1">
    <source>
        <dbReference type="SAM" id="MobiDB-lite"/>
    </source>
</evidence>
<feature type="compositionally biased region" description="Low complexity" evidence="1">
    <location>
        <begin position="53"/>
        <end position="74"/>
    </location>
</feature>
<dbReference type="AlphaFoldDB" id="A0A3N2Q8W5"/>
<feature type="region of interest" description="Disordered" evidence="1">
    <location>
        <begin position="1"/>
        <end position="81"/>
    </location>
</feature>
<gene>
    <name evidence="2" type="ORF">SODALDRAFT_327230</name>
</gene>
<organism evidence="2 3">
    <name type="scientific">Sodiomyces alkalinus (strain CBS 110278 / VKM F-3762 / F11)</name>
    <name type="common">Alkaliphilic filamentous fungus</name>
    <dbReference type="NCBI Taxonomy" id="1314773"/>
    <lineage>
        <taxon>Eukaryota</taxon>
        <taxon>Fungi</taxon>
        <taxon>Dikarya</taxon>
        <taxon>Ascomycota</taxon>
        <taxon>Pezizomycotina</taxon>
        <taxon>Sordariomycetes</taxon>
        <taxon>Hypocreomycetidae</taxon>
        <taxon>Glomerellales</taxon>
        <taxon>Plectosphaerellaceae</taxon>
        <taxon>Sodiomyces</taxon>
    </lineage>
</organism>
<reference evidence="2 3" key="1">
    <citation type="journal article" date="2018" name="Mol. Ecol.">
        <title>The obligate alkalophilic soda-lake fungus Sodiomyces alkalinus has shifted to a protein diet.</title>
        <authorList>
            <person name="Grum-Grzhimaylo A.A."/>
            <person name="Falkoski D.L."/>
            <person name="van den Heuvel J."/>
            <person name="Valero-Jimenez C.A."/>
            <person name="Min B."/>
            <person name="Choi I.G."/>
            <person name="Lipzen A."/>
            <person name="Daum C.G."/>
            <person name="Aanen D.K."/>
            <person name="Tsang A."/>
            <person name="Henrissat B."/>
            <person name="Bilanenko E.N."/>
            <person name="de Vries R.P."/>
            <person name="van Kan J.A.L."/>
            <person name="Grigoriev I.V."/>
            <person name="Debets A.J.M."/>
        </authorList>
    </citation>
    <scope>NUCLEOTIDE SEQUENCE [LARGE SCALE GENOMIC DNA]</scope>
    <source>
        <strain evidence="2 3">F11</strain>
    </source>
</reference>
<sequence length="216" mass="23469">MPSMLGLTTDPSPHGLNAPRPGQGQGQGRFDESSTQDKQLATRGSRAMAGGAPDSSESRSPQPQQQTQKQQNAPDDNKGKENTIKARNHAAAVEMEKILWQSLCDRPRSALKYMGKDAVMSNWPLFGDSDPREGDDLRESLENADIEFLSTRMGDPHVVEVGLMAVALVYPITLFQPSGKPDADGSIRVKTIEALVSSSWRQVASGDWEMTSTMVA</sequence>
<name>A0A3N2Q8W5_SODAK</name>
<accession>A0A3N2Q8W5</accession>
<protein>
    <recommendedName>
        <fullName evidence="4">DUF4440 domain-containing protein</fullName>
    </recommendedName>
</protein>
<keyword evidence="3" id="KW-1185">Reference proteome</keyword>
<dbReference type="EMBL" id="ML119051">
    <property type="protein sequence ID" value="ROT43065.1"/>
    <property type="molecule type" value="Genomic_DNA"/>
</dbReference>